<evidence type="ECO:0000259" key="8">
    <source>
        <dbReference type="Pfam" id="PF22748"/>
    </source>
</evidence>
<keyword evidence="5 7" id="KW-0732">Signal</keyword>
<name>D0N6C7_PHYIT</name>
<dbReference type="eggNOG" id="ENOG502RG36">
    <property type="taxonomic scope" value="Eukaryota"/>
</dbReference>
<dbReference type="InterPro" id="IPR054463">
    <property type="entry name" value="PexRD54_WY"/>
</dbReference>
<dbReference type="EMBL" id="DS028126">
    <property type="protein sequence ID" value="EEY70618.1"/>
    <property type="molecule type" value="Genomic_DNA"/>
</dbReference>
<comment type="similarity">
    <text evidence="3">Belongs to the RxLR effector family.</text>
</comment>
<evidence type="ECO:0000256" key="1">
    <source>
        <dbReference type="ARBA" id="ARBA00004340"/>
    </source>
</evidence>
<dbReference type="InParanoid" id="D0N6C7"/>
<evidence type="ECO:0000256" key="4">
    <source>
        <dbReference type="ARBA" id="ARBA00022525"/>
    </source>
</evidence>
<comment type="subcellular location">
    <subcellularLocation>
        <location evidence="1">Host cell</location>
    </subcellularLocation>
    <subcellularLocation>
        <location evidence="2">Secreted</location>
    </subcellularLocation>
</comment>
<evidence type="ECO:0000313" key="9">
    <source>
        <dbReference type="EMBL" id="EEY70618.1"/>
    </source>
</evidence>
<feature type="signal peptide" evidence="7">
    <location>
        <begin position="1"/>
        <end position="21"/>
    </location>
</feature>
<dbReference type="HOGENOM" id="CLU_021192_3_2_1"/>
<dbReference type="VEuPathDB" id="FungiDB:PITG_06080"/>
<reference evidence="10" key="1">
    <citation type="journal article" date="2009" name="Nature">
        <title>Genome sequence and analysis of the Irish potato famine pathogen Phytophthora infestans.</title>
        <authorList>
            <consortium name="The Broad Institute Genome Sequencing Platform"/>
            <person name="Haas B.J."/>
            <person name="Kamoun S."/>
            <person name="Zody M.C."/>
            <person name="Jiang R.H."/>
            <person name="Handsaker R.E."/>
            <person name="Cano L.M."/>
            <person name="Grabherr M."/>
            <person name="Kodira C.D."/>
            <person name="Raffaele S."/>
            <person name="Torto-Alalibo T."/>
            <person name="Bozkurt T.O."/>
            <person name="Ah-Fong A.M."/>
            <person name="Alvarado L."/>
            <person name="Anderson V.L."/>
            <person name="Armstrong M.R."/>
            <person name="Avrova A."/>
            <person name="Baxter L."/>
            <person name="Beynon J."/>
            <person name="Boevink P.C."/>
            <person name="Bollmann S.R."/>
            <person name="Bos J.I."/>
            <person name="Bulone V."/>
            <person name="Cai G."/>
            <person name="Cakir C."/>
            <person name="Carrington J.C."/>
            <person name="Chawner M."/>
            <person name="Conti L."/>
            <person name="Costanzo S."/>
            <person name="Ewan R."/>
            <person name="Fahlgren N."/>
            <person name="Fischbach M.A."/>
            <person name="Fugelstad J."/>
            <person name="Gilroy E.M."/>
            <person name="Gnerre S."/>
            <person name="Green P.J."/>
            <person name="Grenville-Briggs L.J."/>
            <person name="Griffith J."/>
            <person name="Grunwald N.J."/>
            <person name="Horn K."/>
            <person name="Horner N.R."/>
            <person name="Hu C.H."/>
            <person name="Huitema E."/>
            <person name="Jeong D.H."/>
            <person name="Jones A.M."/>
            <person name="Jones J.D."/>
            <person name="Jones R.W."/>
            <person name="Karlsson E.K."/>
            <person name="Kunjeti S.G."/>
            <person name="Lamour K."/>
            <person name="Liu Z."/>
            <person name="Ma L."/>
            <person name="Maclean D."/>
            <person name="Chibucos M.C."/>
            <person name="McDonald H."/>
            <person name="McWalters J."/>
            <person name="Meijer H.J."/>
            <person name="Morgan W."/>
            <person name="Morris P.F."/>
            <person name="Munro C.A."/>
            <person name="O'Neill K."/>
            <person name="Ospina-Giraldo M."/>
            <person name="Pinzon A."/>
            <person name="Pritchard L."/>
            <person name="Ramsahoye B."/>
            <person name="Ren Q."/>
            <person name="Restrepo S."/>
            <person name="Roy S."/>
            <person name="Sadanandom A."/>
            <person name="Savidor A."/>
            <person name="Schornack S."/>
            <person name="Schwartz D.C."/>
            <person name="Schumann U.D."/>
            <person name="Schwessinger B."/>
            <person name="Seyer L."/>
            <person name="Sharpe T."/>
            <person name="Silvar C."/>
            <person name="Song J."/>
            <person name="Studholme D.J."/>
            <person name="Sykes S."/>
            <person name="Thines M."/>
            <person name="van de Vondervoort P.J."/>
            <person name="Phuntumart V."/>
            <person name="Wawra S."/>
            <person name="Weide R."/>
            <person name="Win J."/>
            <person name="Young C."/>
            <person name="Zhou S."/>
            <person name="Fry W."/>
            <person name="Meyers B.C."/>
            <person name="van West P."/>
            <person name="Ristaino J."/>
            <person name="Govers F."/>
            <person name="Birch P.R."/>
            <person name="Whisson S.C."/>
            <person name="Judelson H.S."/>
            <person name="Nusbaum C."/>
        </authorList>
    </citation>
    <scope>NUCLEOTIDE SEQUENCE [LARGE SCALE GENOMIC DNA]</scope>
    <source>
        <strain evidence="10">T30-4</strain>
    </source>
</reference>
<evidence type="ECO:0000256" key="6">
    <source>
        <dbReference type="ARBA" id="ARBA00023026"/>
    </source>
</evidence>
<keyword evidence="10" id="KW-1185">Reference proteome</keyword>
<feature type="domain" description="RxLR effector PexRD54 WY" evidence="8">
    <location>
        <begin position="192"/>
        <end position="232"/>
    </location>
</feature>
<proteinExistence type="inferred from homology"/>
<evidence type="ECO:0000256" key="5">
    <source>
        <dbReference type="ARBA" id="ARBA00022729"/>
    </source>
</evidence>
<organism evidence="9 10">
    <name type="scientific">Phytophthora infestans (strain T30-4)</name>
    <name type="common">Potato late blight agent</name>
    <dbReference type="NCBI Taxonomy" id="403677"/>
    <lineage>
        <taxon>Eukaryota</taxon>
        <taxon>Sar</taxon>
        <taxon>Stramenopiles</taxon>
        <taxon>Oomycota</taxon>
        <taxon>Peronosporomycetes</taxon>
        <taxon>Peronosporales</taxon>
        <taxon>Peronosporaceae</taxon>
        <taxon>Phytophthora</taxon>
    </lineage>
</organism>
<protein>
    <submittedName>
        <fullName evidence="9">RXLR effector family protein, putative</fullName>
    </submittedName>
</protein>
<dbReference type="OrthoDB" id="110891at2759"/>
<feature type="chain" id="PRO_5003013018" evidence="7">
    <location>
        <begin position="22"/>
        <end position="603"/>
    </location>
</feature>
<keyword evidence="4" id="KW-0964">Secreted</keyword>
<evidence type="ECO:0000256" key="2">
    <source>
        <dbReference type="ARBA" id="ARBA00004613"/>
    </source>
</evidence>
<accession>D0N6C7</accession>
<dbReference type="GO" id="GO:0043657">
    <property type="term" value="C:host cell"/>
    <property type="evidence" value="ECO:0007669"/>
    <property type="project" value="UniProtKB-SubCell"/>
</dbReference>
<gene>
    <name evidence="9" type="ORF">PITG_06080</name>
</gene>
<dbReference type="RefSeq" id="XP_002998272.1">
    <property type="nucleotide sequence ID" value="XM_002998226.1"/>
</dbReference>
<dbReference type="Pfam" id="PF22748">
    <property type="entry name" value="PexRD54_WY"/>
    <property type="match status" value="2"/>
</dbReference>
<feature type="domain" description="RxLR effector PexRD54 WY" evidence="8">
    <location>
        <begin position="372"/>
        <end position="410"/>
    </location>
</feature>
<evidence type="ECO:0000256" key="7">
    <source>
        <dbReference type="SAM" id="SignalP"/>
    </source>
</evidence>
<evidence type="ECO:0000313" key="10">
    <source>
        <dbReference type="Proteomes" id="UP000006643"/>
    </source>
</evidence>
<dbReference type="KEGG" id="pif:PITG_06080"/>
<sequence>MTVKVFHLTMRVCYFLLSAFAAYDEVALTTVANSKNEGLGHAIHTRGHGSLRVHAESMLGEDSGNDDDRMIDIKSAAVSTFQNLAKSGTQAVNKATTSVQLKLSSKSQKTTDNRFVSLDVGAVKSKLFESLKYQKWAESVTNAYKKNVEAGKLAMFSTLSAHYGDVALAKLLAEAQHVPKTRSVANLFEAIQLEKWLTEKKSTSQVFKLLHLDVDKGNLLKNPLVNTWVSYVDKIGKEDPYQILVRELTKRYGDDGLANVLVAAKADDTAQVIASKVVNAQLKSWLSSGVTIDDAFKLLQLNTVKKDDILKSPMLSAWMAYARMNKQDPNELLFSTLKSRFSDEEIIKMIVAARGDPKLWPSLGGLARMQLTSWQRADKSADDMFQLLKLRDGDEKPFDNPVFNTWVSYVTNLHQERTDEVIFSVMKKHYGEERLEKILGQATQSANTNSIALNLEKELWKSQGKTADDVFKALKLDKKGDNLFEDPAIRTWVYFVNKLNGDKKTPDEFAAISALEKHFDYVNLALLLGTAELQAKVKGETVEFVKTLTSLRNMQFKQWMVRKGFDPQRLQMALANRPFDKWNARISLDFSDFYKANGGLLIG</sequence>
<dbReference type="OMA" id="STWITYV"/>
<dbReference type="GO" id="GO:0005576">
    <property type="term" value="C:extracellular region"/>
    <property type="evidence" value="ECO:0007669"/>
    <property type="project" value="UniProtKB-SubCell"/>
</dbReference>
<evidence type="ECO:0000256" key="3">
    <source>
        <dbReference type="ARBA" id="ARBA00010400"/>
    </source>
</evidence>
<keyword evidence="6" id="KW-0843">Virulence</keyword>
<dbReference type="Proteomes" id="UP000006643">
    <property type="component" value="Unassembled WGS sequence"/>
</dbReference>
<dbReference type="GeneID" id="9472240"/>
<dbReference type="AlphaFoldDB" id="D0N6C7"/>